<keyword evidence="1" id="KW-0732">Signal</keyword>
<organism evidence="2 3">
    <name type="scientific">Zhongshania guokunii</name>
    <dbReference type="NCBI Taxonomy" id="641783"/>
    <lineage>
        <taxon>Bacteria</taxon>
        <taxon>Pseudomonadati</taxon>
        <taxon>Pseudomonadota</taxon>
        <taxon>Gammaproteobacteria</taxon>
        <taxon>Cellvibrionales</taxon>
        <taxon>Spongiibacteraceae</taxon>
        <taxon>Zhongshania</taxon>
    </lineage>
</organism>
<evidence type="ECO:0000313" key="2">
    <source>
        <dbReference type="EMBL" id="MEX1669261.1"/>
    </source>
</evidence>
<name>A0ABV3U5W7_9GAMM</name>
<gene>
    <name evidence="2" type="ORF">AB4876_10085</name>
</gene>
<evidence type="ECO:0000313" key="3">
    <source>
        <dbReference type="Proteomes" id="UP001557485"/>
    </source>
</evidence>
<dbReference type="SUPFAM" id="SSF56954">
    <property type="entry name" value="Outer membrane efflux proteins (OEP)"/>
    <property type="match status" value="1"/>
</dbReference>
<dbReference type="EMBL" id="JBFRYA010000007">
    <property type="protein sequence ID" value="MEX1669261.1"/>
    <property type="molecule type" value="Genomic_DNA"/>
</dbReference>
<keyword evidence="3" id="KW-1185">Reference proteome</keyword>
<reference evidence="2 3" key="1">
    <citation type="journal article" date="2011" name="Int. J. Syst. Evol. Microbiol.">
        <title>Zhongshania antarctica gen. nov., sp. nov. and Zhongshania guokunii sp. nov., gammaproteobacteria respectively isolated from coastal attached (fast) ice and surface seawater of the Antarctic.</title>
        <authorList>
            <person name="Li H.J."/>
            <person name="Zhang X.Y."/>
            <person name="Chen C.X."/>
            <person name="Zhang Y.J."/>
            <person name="Gao Z.M."/>
            <person name="Yu Y."/>
            <person name="Chen X.L."/>
            <person name="Chen B."/>
            <person name="Zhang Y.Z."/>
        </authorList>
    </citation>
    <scope>NUCLEOTIDE SEQUENCE [LARGE SCALE GENOMIC DNA]</scope>
    <source>
        <strain evidence="2 3">ZS6-22T</strain>
    </source>
</reference>
<accession>A0ABV3U5W7</accession>
<dbReference type="RefSeq" id="WP_368381532.1">
    <property type="nucleotide sequence ID" value="NZ_JBFRYA010000007.1"/>
</dbReference>
<sequence length="468" mass="50602">MKKVNGSLSLFVVATLSVAISSALAQEVPAQQATASAAIQAEAPWVAFINELSEVAKSSPEMMAESSLLAAEQEKYYAETGDIGLDLSISHTRFSGSSGSQLDSGASALESYSDARLSLDLMHLLARRGSAVDGAKARVSSAEYGLKIKANQATVNYMEDAIAAWTYRYRREALSNALAGVEKAKRKLRLSESAAMPEITKATPVKVAEAIILHSEVKNKLDAISRLIPNIPNPPKDFSVLPLTPPGGADIDRLANQDLKAQMLRSDSLAFGEEAEALRGNGMALTVFGGYVEQERSTTALTNDATSGDSGPQYGVQLNIPLGSRQYHQRRAAEYQSHAASLAANAAVRNSQRALVKLRDQWAASVARLNQSQEFMRQQANLLSQLKRRAQSPSSGQAPEPWEVDMQETVFWNAVADVWEKRAQWIQNALAWGLLDPDYLRDKGRVAVPESSYTLCAPYGACEDIAGL</sequence>
<proteinExistence type="predicted"/>
<feature type="signal peptide" evidence="1">
    <location>
        <begin position="1"/>
        <end position="25"/>
    </location>
</feature>
<dbReference type="Proteomes" id="UP001557485">
    <property type="component" value="Unassembled WGS sequence"/>
</dbReference>
<comment type="caution">
    <text evidence="2">The sequence shown here is derived from an EMBL/GenBank/DDBJ whole genome shotgun (WGS) entry which is preliminary data.</text>
</comment>
<dbReference type="Gene3D" id="1.20.1600.10">
    <property type="entry name" value="Outer membrane efflux proteins (OEP)"/>
    <property type="match status" value="1"/>
</dbReference>
<evidence type="ECO:0000256" key="1">
    <source>
        <dbReference type="SAM" id="SignalP"/>
    </source>
</evidence>
<protein>
    <submittedName>
        <fullName evidence="2">TolC family protein</fullName>
    </submittedName>
</protein>
<feature type="chain" id="PRO_5045532789" evidence="1">
    <location>
        <begin position="26"/>
        <end position="468"/>
    </location>
</feature>